<dbReference type="SUPFAM" id="SSF50985">
    <property type="entry name" value="RCC1/BLIP-II"/>
    <property type="match status" value="1"/>
</dbReference>
<dbReference type="InterPro" id="IPR051553">
    <property type="entry name" value="Ran_GTPase-activating"/>
</dbReference>
<keyword evidence="3" id="KW-1185">Reference proteome</keyword>
<dbReference type="EMBL" id="JAPFFF010000005">
    <property type="protein sequence ID" value="KAK8890708.1"/>
    <property type="molecule type" value="Genomic_DNA"/>
</dbReference>
<protein>
    <recommendedName>
        <fullName evidence="4">Regulator of chromosome condensation</fullName>
    </recommendedName>
</protein>
<accession>A0ABR2KHT5</accession>
<gene>
    <name evidence="2" type="ORF">M9Y10_035493</name>
</gene>
<evidence type="ECO:0000313" key="2">
    <source>
        <dbReference type="EMBL" id="KAK8890708.1"/>
    </source>
</evidence>
<proteinExistence type="predicted"/>
<evidence type="ECO:0000256" key="1">
    <source>
        <dbReference type="PROSITE-ProRule" id="PRU00235"/>
    </source>
</evidence>
<dbReference type="PANTHER" id="PTHR45982">
    <property type="entry name" value="REGULATOR OF CHROMOSOME CONDENSATION"/>
    <property type="match status" value="1"/>
</dbReference>
<comment type="caution">
    <text evidence="2">The sequence shown here is derived from an EMBL/GenBank/DDBJ whole genome shotgun (WGS) entry which is preliminary data.</text>
</comment>
<dbReference type="Gene3D" id="2.130.10.30">
    <property type="entry name" value="Regulator of chromosome condensation 1/beta-lactamase-inhibitor protein II"/>
    <property type="match status" value="1"/>
</dbReference>
<dbReference type="PROSITE" id="PS00626">
    <property type="entry name" value="RCC1_2"/>
    <property type="match status" value="1"/>
</dbReference>
<dbReference type="InterPro" id="IPR000408">
    <property type="entry name" value="Reg_chr_condens"/>
</dbReference>
<name>A0ABR2KHT5_9EUKA</name>
<dbReference type="Proteomes" id="UP001470230">
    <property type="component" value="Unassembled WGS sequence"/>
</dbReference>
<feature type="repeat" description="RCC1" evidence="1">
    <location>
        <begin position="268"/>
        <end position="321"/>
    </location>
</feature>
<evidence type="ECO:0008006" key="4">
    <source>
        <dbReference type="Google" id="ProtNLM"/>
    </source>
</evidence>
<reference evidence="2 3" key="1">
    <citation type="submission" date="2024-04" db="EMBL/GenBank/DDBJ databases">
        <title>Tritrichomonas musculus Genome.</title>
        <authorList>
            <person name="Alves-Ferreira E."/>
            <person name="Grigg M."/>
            <person name="Lorenzi H."/>
            <person name="Galac M."/>
        </authorList>
    </citation>
    <scope>NUCLEOTIDE SEQUENCE [LARGE SCALE GENOMIC DNA]</scope>
    <source>
        <strain evidence="2 3">EAF2021</strain>
    </source>
</reference>
<dbReference type="PROSITE" id="PS50012">
    <property type="entry name" value="RCC1_3"/>
    <property type="match status" value="1"/>
</dbReference>
<organism evidence="2 3">
    <name type="scientific">Tritrichomonas musculus</name>
    <dbReference type="NCBI Taxonomy" id="1915356"/>
    <lineage>
        <taxon>Eukaryota</taxon>
        <taxon>Metamonada</taxon>
        <taxon>Parabasalia</taxon>
        <taxon>Tritrichomonadida</taxon>
        <taxon>Tritrichomonadidae</taxon>
        <taxon>Tritrichomonas</taxon>
    </lineage>
</organism>
<dbReference type="Pfam" id="PF00415">
    <property type="entry name" value="RCC1"/>
    <property type="match status" value="1"/>
</dbReference>
<dbReference type="PANTHER" id="PTHR45982:SF1">
    <property type="entry name" value="REGULATOR OF CHROMOSOME CONDENSATION"/>
    <property type="match status" value="1"/>
</dbReference>
<dbReference type="InterPro" id="IPR009091">
    <property type="entry name" value="RCC1/BLIP-II"/>
</dbReference>
<evidence type="ECO:0000313" key="3">
    <source>
        <dbReference type="Proteomes" id="UP001470230"/>
    </source>
</evidence>
<sequence>MIKIAPNQKQTIKVCGANNRRQIPVDSNNKSKDGRCQVICPPIDLPYDLSTLLSLTIYSNHAIWVTNYGIAHATGDNYGSRLPGSIPKNQLKMATEITVKDQKEQAYNIVSTVCGTNYTLFLIQRPANSNKPNEVRPKYLAYTYYEKNQSQPLFPDLDGHEPVALYGGDNICAAIDSDGGVIIITPDIFDDPDGVPLTADLPDGERCACIACCNQFIIFLSTSGRIFGTFLDETNSWSKFVEVVELRGKKFVQISGTCQHCFAVTNTGRVYGIGSNEFGQLGLGNKAPNLVQKFTILDTIKQHKIKAAAAGVNHSLFLNEEGKVIACGKNDRGQLFTGDLSQDCYHYPVETTIKGGCVYIIAGGFISLACMYGRPPNCPNIPIDDEYQVTEALDAPWRPG</sequence>